<dbReference type="CDD" id="cd02243">
    <property type="entry name" value="cupin_11S_legumin_C"/>
    <property type="match status" value="1"/>
</dbReference>
<feature type="region of interest" description="Disordered" evidence="6">
    <location>
        <begin position="321"/>
        <end position="353"/>
    </location>
</feature>
<dbReference type="InterPro" id="IPR050253">
    <property type="entry name" value="Seed_Storage-Functional"/>
</dbReference>
<dbReference type="AlphaFoldDB" id="A0AAW2SF37"/>
<dbReference type="InterPro" id="IPR003395">
    <property type="entry name" value="RecF/RecN/SMC_N"/>
</dbReference>
<keyword evidence="2 5" id="KW-0758">Storage protein</keyword>
<evidence type="ECO:0000256" key="1">
    <source>
        <dbReference type="ARBA" id="ARBA00007178"/>
    </source>
</evidence>
<accession>A0AAW2SF37</accession>
<keyword evidence="4 5" id="KW-1015">Disulfide bond</keyword>
<dbReference type="GO" id="GO:0051276">
    <property type="term" value="P:chromosome organization"/>
    <property type="evidence" value="ECO:0007669"/>
    <property type="project" value="UniProtKB-ARBA"/>
</dbReference>
<comment type="function">
    <text evidence="5">Seed storage protein.</text>
</comment>
<dbReference type="SUPFAM" id="SSF52540">
    <property type="entry name" value="P-loop containing nucleoside triphosphate hydrolases"/>
    <property type="match status" value="1"/>
</dbReference>
<dbReference type="GO" id="GO:0045735">
    <property type="term" value="F:nutrient reservoir activity"/>
    <property type="evidence" value="ECO:0007669"/>
    <property type="project" value="UniProtKB-KW"/>
</dbReference>
<dbReference type="InterPro" id="IPR011051">
    <property type="entry name" value="RmlC_Cupin_sf"/>
</dbReference>
<dbReference type="InterPro" id="IPR022379">
    <property type="entry name" value="11S_seedstore_CS"/>
</dbReference>
<dbReference type="PROSITE" id="PS00305">
    <property type="entry name" value="11S_SEED_STORAGE"/>
    <property type="match status" value="1"/>
</dbReference>
<dbReference type="EMBL" id="JACGWM010000002">
    <property type="protein sequence ID" value="KAL0390912.1"/>
    <property type="molecule type" value="Genomic_DNA"/>
</dbReference>
<dbReference type="SMART" id="SM00835">
    <property type="entry name" value="Cupin_1"/>
    <property type="match status" value="2"/>
</dbReference>
<dbReference type="FunFam" id="2.60.120.10:FF:000073">
    <property type="entry name" value="Glycinin G1"/>
    <property type="match status" value="1"/>
</dbReference>
<dbReference type="Gene3D" id="3.40.50.300">
    <property type="entry name" value="P-loop containing nucleotide triphosphate hydrolases"/>
    <property type="match status" value="1"/>
</dbReference>
<evidence type="ECO:0000256" key="6">
    <source>
        <dbReference type="SAM" id="MobiDB-lite"/>
    </source>
</evidence>
<comment type="caution">
    <text evidence="8">The sequence shown here is derived from an EMBL/GenBank/DDBJ whole genome shotgun (WGS) entry which is preliminary data.</text>
</comment>
<dbReference type="PRINTS" id="PR00439">
    <property type="entry name" value="11SGLOBULIN"/>
</dbReference>
<sequence length="615" mass="68358">MEAFNHISGNIDKIYNELTKSNTHSVGGVSSTHAVGGTAYLNLENPDEPYLYGIKYSAMPPTKRYRDMSQLSGGEKTVAALALLFSIHSFRPSPFFILDEVDAALDNLNVAKVASFIRSKSCGGARLDHFGSGFQSIVISLKDNFYDKAEALVGVYRDSDRGLSFALRGATWQQGQCRISRINAQEPTRRIQAEGGVSEFWDHNNDEFQCAGVSIHRHRLQPRALMLPAYHNAPILAYVQQGRGMYGVLVSGCPETFESSQQQFEEGKGAQRFRDRHQKIGQFREGDILAFPAGAAHWAYNNGDQELIVVVLQDNSNNANQLDPNPRSFYLAGNPGGRGQEQQEYGPQFGPKRGQHQFGNVFRGFDVQLLREVFGVDEQTARSLQGENDQRGHIITVARGLQVISPPLQGEEYGRQEEEPYYGGRGNGLEETICSAKMRENIDKPSRADIYNPRAGRFSTINSLTLPILSFLQLSAARGVLYRNGIMAPHWCVNAHSVIYVTRGESDMQIVNHNGQAVFDGRVREGQVVVVPQNFAVVKRAGEQGCEWVEFNTNDNALINTLTGRTSALRGLPADVIANAYQISREEAERLKYSRRETMMFSGSFRSSRERVASA</sequence>
<evidence type="ECO:0000256" key="2">
    <source>
        <dbReference type="ARBA" id="ARBA00022761"/>
    </source>
</evidence>
<keyword evidence="3 5" id="KW-0708">Seed storage protein</keyword>
<dbReference type="Pfam" id="PF00190">
    <property type="entry name" value="Cupin_1"/>
    <property type="match status" value="2"/>
</dbReference>
<organism evidence="8">
    <name type="scientific">Sesamum calycinum</name>
    <dbReference type="NCBI Taxonomy" id="2727403"/>
    <lineage>
        <taxon>Eukaryota</taxon>
        <taxon>Viridiplantae</taxon>
        <taxon>Streptophyta</taxon>
        <taxon>Embryophyta</taxon>
        <taxon>Tracheophyta</taxon>
        <taxon>Spermatophyta</taxon>
        <taxon>Magnoliopsida</taxon>
        <taxon>eudicotyledons</taxon>
        <taxon>Gunneridae</taxon>
        <taxon>Pentapetalae</taxon>
        <taxon>asterids</taxon>
        <taxon>lamiids</taxon>
        <taxon>Lamiales</taxon>
        <taxon>Pedaliaceae</taxon>
        <taxon>Sesamum</taxon>
    </lineage>
</organism>
<evidence type="ECO:0000256" key="3">
    <source>
        <dbReference type="ARBA" id="ARBA00023129"/>
    </source>
</evidence>
<dbReference type="Pfam" id="PF02463">
    <property type="entry name" value="SMC_N"/>
    <property type="match status" value="1"/>
</dbReference>
<dbReference type="SUPFAM" id="SSF51182">
    <property type="entry name" value="RmlC-like cupins"/>
    <property type="match status" value="1"/>
</dbReference>
<gene>
    <name evidence="8" type="ORF">Scaly_0448300</name>
</gene>
<proteinExistence type="inferred from homology"/>
<dbReference type="PANTHER" id="PTHR31189">
    <property type="entry name" value="OS03G0336100 PROTEIN-RELATED"/>
    <property type="match status" value="1"/>
</dbReference>
<evidence type="ECO:0000259" key="7">
    <source>
        <dbReference type="SMART" id="SM00835"/>
    </source>
</evidence>
<evidence type="ECO:0000313" key="8">
    <source>
        <dbReference type="EMBL" id="KAL0390912.1"/>
    </source>
</evidence>
<comment type="subunit">
    <text evidence="5">Hexamer; each subunit is composed of an acidic and a basic chain derived from a single precursor and linked by a disulfide bond.</text>
</comment>
<reference evidence="8" key="1">
    <citation type="submission" date="2020-06" db="EMBL/GenBank/DDBJ databases">
        <authorList>
            <person name="Li T."/>
            <person name="Hu X."/>
            <person name="Zhang T."/>
            <person name="Song X."/>
            <person name="Zhang H."/>
            <person name="Dai N."/>
            <person name="Sheng W."/>
            <person name="Hou X."/>
            <person name="Wei L."/>
        </authorList>
    </citation>
    <scope>NUCLEOTIDE SEQUENCE</scope>
    <source>
        <strain evidence="8">KEN8</strain>
        <tissue evidence="8">Leaf</tissue>
    </source>
</reference>
<dbReference type="InterPro" id="IPR006044">
    <property type="entry name" value="11S_seedstore_pln"/>
</dbReference>
<dbReference type="CDD" id="cd02242">
    <property type="entry name" value="cupin_11S_legumin_N"/>
    <property type="match status" value="1"/>
</dbReference>
<dbReference type="InterPro" id="IPR014710">
    <property type="entry name" value="RmlC-like_jellyroll"/>
</dbReference>
<protein>
    <submittedName>
        <fullName evidence="8">11S globulin seed storage protein Jug r 4</fullName>
    </submittedName>
</protein>
<evidence type="ECO:0000256" key="4">
    <source>
        <dbReference type="ARBA" id="ARBA00023157"/>
    </source>
</evidence>
<reference evidence="8" key="2">
    <citation type="journal article" date="2024" name="Plant">
        <title>Genomic evolution and insights into agronomic trait innovations of Sesamum species.</title>
        <authorList>
            <person name="Miao H."/>
            <person name="Wang L."/>
            <person name="Qu L."/>
            <person name="Liu H."/>
            <person name="Sun Y."/>
            <person name="Le M."/>
            <person name="Wang Q."/>
            <person name="Wei S."/>
            <person name="Zheng Y."/>
            <person name="Lin W."/>
            <person name="Duan Y."/>
            <person name="Cao H."/>
            <person name="Xiong S."/>
            <person name="Wang X."/>
            <person name="Wei L."/>
            <person name="Li C."/>
            <person name="Ma Q."/>
            <person name="Ju M."/>
            <person name="Zhao R."/>
            <person name="Li G."/>
            <person name="Mu C."/>
            <person name="Tian Q."/>
            <person name="Mei H."/>
            <person name="Zhang T."/>
            <person name="Gao T."/>
            <person name="Zhang H."/>
        </authorList>
    </citation>
    <scope>NUCLEOTIDE SEQUENCE</scope>
    <source>
        <strain evidence="8">KEN8</strain>
    </source>
</reference>
<evidence type="ECO:0000256" key="5">
    <source>
        <dbReference type="RuleBase" id="RU003681"/>
    </source>
</evidence>
<dbReference type="InterPro" id="IPR006045">
    <property type="entry name" value="Cupin_1"/>
</dbReference>
<comment type="similarity">
    <text evidence="1 5">Belongs to the 11S seed storage protein (globulins) family.</text>
</comment>
<name>A0AAW2SF37_9LAMI</name>
<feature type="domain" description="Cupin type-1" evidence="7">
    <location>
        <begin position="440"/>
        <end position="589"/>
    </location>
</feature>
<dbReference type="PANTHER" id="PTHR31189:SF48">
    <property type="entry name" value="LEGUMIN B"/>
    <property type="match status" value="1"/>
</dbReference>
<dbReference type="Gene3D" id="2.60.120.10">
    <property type="entry name" value="Jelly Rolls"/>
    <property type="match status" value="2"/>
</dbReference>
<feature type="domain" description="Cupin type-1" evidence="7">
    <location>
        <begin position="182"/>
        <end position="382"/>
    </location>
</feature>
<dbReference type="InterPro" id="IPR027417">
    <property type="entry name" value="P-loop_NTPase"/>
</dbReference>